<dbReference type="EMBL" id="SMJZ01000127">
    <property type="protein sequence ID" value="TDC02838.1"/>
    <property type="molecule type" value="Genomic_DNA"/>
</dbReference>
<dbReference type="Proteomes" id="UP000295157">
    <property type="component" value="Unassembled WGS sequence"/>
</dbReference>
<sequence>MHSNSCGFLAVLLGPDGAGKTTLATQMKSLAPEWRFPSLQPEDLYPIERLECYNWALRTHPREYVKHMAPMVRASFFMHIIALEWEYHIRPALAENRIVFCDSYWYRAAAKEFIHNPAAASMLDGITDMLPEPDLVVWLDVPLEEAWRRNGTPTVFEVAGDEPTYPAFADFQQKVLDDLHDQVKGIPQVVLDGRMAVEELARSAVDRVRMVAGNQDADLADSLRTRR</sequence>
<dbReference type="AlphaFoldDB" id="A0A4R4N2D4"/>
<protein>
    <submittedName>
        <fullName evidence="1">Uncharacterized protein</fullName>
    </submittedName>
</protein>
<dbReference type="RefSeq" id="WP_132336756.1">
    <property type="nucleotide sequence ID" value="NZ_SMJZ01000127.1"/>
</dbReference>
<organism evidence="1 2">
    <name type="scientific">Nonomuraea longispora</name>
    <dbReference type="NCBI Taxonomy" id="1848320"/>
    <lineage>
        <taxon>Bacteria</taxon>
        <taxon>Bacillati</taxon>
        <taxon>Actinomycetota</taxon>
        <taxon>Actinomycetes</taxon>
        <taxon>Streptosporangiales</taxon>
        <taxon>Streptosporangiaceae</taxon>
        <taxon>Nonomuraea</taxon>
    </lineage>
</organism>
<dbReference type="Gene3D" id="3.40.50.300">
    <property type="entry name" value="P-loop containing nucleotide triphosphate hydrolases"/>
    <property type="match status" value="1"/>
</dbReference>
<proteinExistence type="predicted"/>
<keyword evidence="2" id="KW-1185">Reference proteome</keyword>
<gene>
    <name evidence="1" type="ORF">E1267_28375</name>
</gene>
<evidence type="ECO:0000313" key="2">
    <source>
        <dbReference type="Proteomes" id="UP000295157"/>
    </source>
</evidence>
<dbReference type="OrthoDB" id="3608135at2"/>
<name>A0A4R4N2D4_9ACTN</name>
<reference evidence="1 2" key="1">
    <citation type="submission" date="2019-02" db="EMBL/GenBank/DDBJ databases">
        <title>Draft genome sequences of novel Actinobacteria.</title>
        <authorList>
            <person name="Sahin N."/>
            <person name="Ay H."/>
            <person name="Saygin H."/>
        </authorList>
    </citation>
    <scope>NUCLEOTIDE SEQUENCE [LARGE SCALE GENOMIC DNA]</scope>
    <source>
        <strain evidence="1 2">KC201</strain>
    </source>
</reference>
<accession>A0A4R4N2D4</accession>
<dbReference type="SUPFAM" id="SSF52540">
    <property type="entry name" value="P-loop containing nucleoside triphosphate hydrolases"/>
    <property type="match status" value="1"/>
</dbReference>
<evidence type="ECO:0000313" key="1">
    <source>
        <dbReference type="EMBL" id="TDC02838.1"/>
    </source>
</evidence>
<dbReference type="InterPro" id="IPR027417">
    <property type="entry name" value="P-loop_NTPase"/>
</dbReference>
<comment type="caution">
    <text evidence="1">The sequence shown here is derived from an EMBL/GenBank/DDBJ whole genome shotgun (WGS) entry which is preliminary data.</text>
</comment>